<dbReference type="InterPro" id="IPR010445">
    <property type="entry name" value="LapA_dom"/>
</dbReference>
<evidence type="ECO:0000256" key="5">
    <source>
        <dbReference type="SAM" id="Phobius"/>
    </source>
</evidence>
<dbReference type="KEGG" id="cber:B5D82_08700"/>
<evidence type="ECO:0000256" key="3">
    <source>
        <dbReference type="ARBA" id="ARBA00022989"/>
    </source>
</evidence>
<evidence type="ECO:0000256" key="2">
    <source>
        <dbReference type="ARBA" id="ARBA00022692"/>
    </source>
</evidence>
<name>A0A222G7G6_9GAMM</name>
<reference evidence="7 8" key="1">
    <citation type="submission" date="2017-08" db="EMBL/GenBank/DDBJ databases">
        <title>Complete genome of Colwellia sp. NB097-1, a psychrophile bacterium ioslated from Bering Sea.</title>
        <authorList>
            <person name="Chen X."/>
        </authorList>
    </citation>
    <scope>NUCLEOTIDE SEQUENCE [LARGE SCALE GENOMIC DNA]</scope>
    <source>
        <strain evidence="7 8">NB097-1</strain>
    </source>
</reference>
<keyword evidence="1" id="KW-1003">Cell membrane</keyword>
<proteinExistence type="predicted"/>
<keyword evidence="2 5" id="KW-0812">Transmembrane</keyword>
<dbReference type="Pfam" id="PF06305">
    <property type="entry name" value="LapA_dom"/>
    <property type="match status" value="1"/>
</dbReference>
<sequence>MSKLNRYLILILSILCLVIVLQNIATVSISFLFWEFSMPRAILIGLMLVIGLLIGLILKSNRK</sequence>
<feature type="transmembrane region" description="Helical" evidence="5">
    <location>
        <begin position="7"/>
        <end position="34"/>
    </location>
</feature>
<dbReference type="GO" id="GO:0005886">
    <property type="term" value="C:plasma membrane"/>
    <property type="evidence" value="ECO:0007669"/>
    <property type="project" value="InterPro"/>
</dbReference>
<protein>
    <submittedName>
        <fullName evidence="7">DUF1049 domain-containing protein</fullName>
    </submittedName>
</protein>
<evidence type="ECO:0000256" key="1">
    <source>
        <dbReference type="ARBA" id="ARBA00022475"/>
    </source>
</evidence>
<keyword evidence="3 5" id="KW-1133">Transmembrane helix</keyword>
<dbReference type="AlphaFoldDB" id="A0A222G7G6"/>
<evidence type="ECO:0000259" key="6">
    <source>
        <dbReference type="Pfam" id="PF06305"/>
    </source>
</evidence>
<organism evidence="7 8">
    <name type="scientific">Cognaticolwellia beringensis</name>
    <dbReference type="NCBI Taxonomy" id="1967665"/>
    <lineage>
        <taxon>Bacteria</taxon>
        <taxon>Pseudomonadati</taxon>
        <taxon>Pseudomonadota</taxon>
        <taxon>Gammaproteobacteria</taxon>
        <taxon>Alteromonadales</taxon>
        <taxon>Colwelliaceae</taxon>
        <taxon>Cognaticolwellia</taxon>
    </lineage>
</organism>
<evidence type="ECO:0000313" key="8">
    <source>
        <dbReference type="Proteomes" id="UP000202259"/>
    </source>
</evidence>
<keyword evidence="4 5" id="KW-0472">Membrane</keyword>
<accession>A0A222G7G6</accession>
<keyword evidence="8" id="KW-1185">Reference proteome</keyword>
<dbReference type="RefSeq" id="WP_081150836.1">
    <property type="nucleotide sequence ID" value="NZ_CP020465.1"/>
</dbReference>
<evidence type="ECO:0000256" key="4">
    <source>
        <dbReference type="ARBA" id="ARBA00023136"/>
    </source>
</evidence>
<dbReference type="Proteomes" id="UP000202259">
    <property type="component" value="Chromosome"/>
</dbReference>
<gene>
    <name evidence="7" type="ORF">B5D82_08700</name>
</gene>
<evidence type="ECO:0000313" key="7">
    <source>
        <dbReference type="EMBL" id="ASP47827.1"/>
    </source>
</evidence>
<feature type="domain" description="Lipopolysaccharide assembly protein A" evidence="6">
    <location>
        <begin position="22"/>
        <end position="58"/>
    </location>
</feature>
<feature type="transmembrane region" description="Helical" evidence="5">
    <location>
        <begin position="40"/>
        <end position="58"/>
    </location>
</feature>
<dbReference type="EMBL" id="CP020465">
    <property type="protein sequence ID" value="ASP47827.1"/>
    <property type="molecule type" value="Genomic_DNA"/>
</dbReference>